<organism evidence="4 5">
    <name type="scientific">Frigoriglobus tundricola</name>
    <dbReference type="NCBI Taxonomy" id="2774151"/>
    <lineage>
        <taxon>Bacteria</taxon>
        <taxon>Pseudomonadati</taxon>
        <taxon>Planctomycetota</taxon>
        <taxon>Planctomycetia</taxon>
        <taxon>Gemmatales</taxon>
        <taxon>Gemmataceae</taxon>
        <taxon>Frigoriglobus</taxon>
    </lineage>
</organism>
<dbReference type="InterPro" id="IPR051829">
    <property type="entry name" value="Multiheme_Cytochr_ET"/>
</dbReference>
<dbReference type="AlphaFoldDB" id="A0A6M5Z3I6"/>
<dbReference type="Gene3D" id="1.10.1130.10">
    <property type="entry name" value="Flavocytochrome C3, Chain A"/>
    <property type="match status" value="1"/>
</dbReference>
<feature type="domain" description="Doubled CXXCH motif" evidence="3">
    <location>
        <begin position="354"/>
        <end position="385"/>
    </location>
</feature>
<dbReference type="Pfam" id="PF09699">
    <property type="entry name" value="Paired_CXXCH_1"/>
    <property type="match status" value="1"/>
</dbReference>
<evidence type="ECO:0000256" key="1">
    <source>
        <dbReference type="ARBA" id="ARBA00022729"/>
    </source>
</evidence>
<protein>
    <recommendedName>
        <fullName evidence="3">Doubled CXXCH motif domain-containing protein</fullName>
    </recommendedName>
</protein>
<keyword evidence="5" id="KW-1185">Reference proteome</keyword>
<dbReference type="SUPFAM" id="SSF48452">
    <property type="entry name" value="TPR-like"/>
    <property type="match status" value="1"/>
</dbReference>
<dbReference type="RefSeq" id="WP_171475370.1">
    <property type="nucleotide sequence ID" value="NZ_CP053452.2"/>
</dbReference>
<feature type="compositionally biased region" description="Basic and acidic residues" evidence="2">
    <location>
        <begin position="643"/>
        <end position="654"/>
    </location>
</feature>
<dbReference type="InterPro" id="IPR036280">
    <property type="entry name" value="Multihaem_cyt_sf"/>
</dbReference>
<dbReference type="InterPro" id="IPR010177">
    <property type="entry name" value="Paired_CXXCH_1"/>
</dbReference>
<dbReference type="PANTHER" id="PTHR35038:SF8">
    <property type="entry name" value="C-TYPE POLYHEME CYTOCHROME OMCC"/>
    <property type="match status" value="1"/>
</dbReference>
<dbReference type="KEGG" id="ftj:FTUN_8298"/>
<evidence type="ECO:0000313" key="5">
    <source>
        <dbReference type="Proteomes" id="UP000503447"/>
    </source>
</evidence>
<dbReference type="Gene3D" id="1.25.40.10">
    <property type="entry name" value="Tetratricopeptide repeat domain"/>
    <property type="match status" value="1"/>
</dbReference>
<keyword evidence="1" id="KW-0732">Signal</keyword>
<dbReference type="EMBL" id="CP053452">
    <property type="protein sequence ID" value="QJX00666.1"/>
    <property type="molecule type" value="Genomic_DNA"/>
</dbReference>
<sequence length="654" mass="70653">MPRPLRAALFILIGAALLLFAAWAWYGADRPDPPRPPTAEATAPADTDDFAPDGAAPDPRVTFPTPFRNVKPGVAYVGDQSCEACHRGICDTYHAHPMGRSATTAPGPNPIERYDARANIPFRVEGYQLNVTRAAESLVHRLSANDADANPLPEYVIATDLIIGSGTRGRSYLSTEKGAVWQSPISWFSQDARWDVSPGFDLGTGGRRAIGADCLFCHVDRAEPVPRSLNRYRTPLLPLQAAIGCERCHGPGALHVSERSDATVTNKIDTSIVNPKHLSPELRASVCAQCHLQGQERVPRRGREVFEFRPGLPFEQFVSVFVPHPDVADMNRSVGQFEQLEQSRCSAAGGGRLGCTDCHDPHAAPAPASRDQFYRGRCQTCHESKGCTAPLPERQGKRDSCVACHMPRAGSSNIPHTSVTDHRILRRPAAPSGPKRLPGGATPLVAFRTGPHAPPEPERQRDLGIALASVAVKLPANPGGPQRAFATLAEDRLTTALKTWRGDPDAWHALSLVRAVAGDTQGRFQAASAAVRSAPESDLALAELVEAALAARSGDRAEEAATSWVRLNPTAVEPLLARAAVFTRRAEWGKAERDARSALAIQPLHPEARLVLAVCRHHLGDVSGGRKGAETAAGLATSPQQREAMRDWYRRRTR</sequence>
<name>A0A6M5Z3I6_9BACT</name>
<evidence type="ECO:0000256" key="2">
    <source>
        <dbReference type="SAM" id="MobiDB-lite"/>
    </source>
</evidence>
<feature type="region of interest" description="Disordered" evidence="2">
    <location>
        <begin position="623"/>
        <end position="654"/>
    </location>
</feature>
<reference evidence="5" key="1">
    <citation type="submission" date="2020-05" db="EMBL/GenBank/DDBJ databases">
        <title>Frigoriglobus tundricola gen. nov., sp. nov., a psychrotolerant cellulolytic planctomycete of the family Gemmataceae with two divergent copies of 16S rRNA gene.</title>
        <authorList>
            <person name="Kulichevskaya I.S."/>
            <person name="Ivanova A.A."/>
            <person name="Naumoff D.G."/>
            <person name="Beletsky A.V."/>
            <person name="Rijpstra W.I.C."/>
            <person name="Sinninghe Damste J.S."/>
            <person name="Mardanov A.V."/>
            <person name="Ravin N.V."/>
            <person name="Dedysh S.N."/>
        </authorList>
    </citation>
    <scope>NUCLEOTIDE SEQUENCE [LARGE SCALE GENOMIC DNA]</scope>
    <source>
        <strain evidence="5">PL17</strain>
    </source>
</reference>
<dbReference type="SUPFAM" id="SSF48695">
    <property type="entry name" value="Multiheme cytochromes"/>
    <property type="match status" value="1"/>
</dbReference>
<accession>A0A6M5Z3I6</accession>
<evidence type="ECO:0000259" key="3">
    <source>
        <dbReference type="Pfam" id="PF09699"/>
    </source>
</evidence>
<dbReference type="PANTHER" id="PTHR35038">
    <property type="entry name" value="DISSIMILATORY SULFITE REDUCTASE SIRA"/>
    <property type="match status" value="1"/>
</dbReference>
<dbReference type="InterPro" id="IPR011990">
    <property type="entry name" value="TPR-like_helical_dom_sf"/>
</dbReference>
<feature type="region of interest" description="Disordered" evidence="2">
    <location>
        <begin position="32"/>
        <end position="57"/>
    </location>
</feature>
<gene>
    <name evidence="4" type="ORF">FTUN_8298</name>
</gene>
<proteinExistence type="predicted"/>
<dbReference type="Proteomes" id="UP000503447">
    <property type="component" value="Chromosome"/>
</dbReference>
<evidence type="ECO:0000313" key="4">
    <source>
        <dbReference type="EMBL" id="QJX00666.1"/>
    </source>
</evidence>